<organism evidence="19 20">
    <name type="scientific">Desulfobotulus pelophilus</name>
    <dbReference type="NCBI Taxonomy" id="2823377"/>
    <lineage>
        <taxon>Bacteria</taxon>
        <taxon>Pseudomonadati</taxon>
        <taxon>Thermodesulfobacteriota</taxon>
        <taxon>Desulfobacteria</taxon>
        <taxon>Desulfobacterales</taxon>
        <taxon>Desulfobacteraceae</taxon>
        <taxon>Desulfobotulus</taxon>
    </lineage>
</organism>
<comment type="catalytic activity">
    <reaction evidence="11">
        <text>8-oxo-GTP + H2O = 8-oxo-GMP + diphosphate + H(+)</text>
        <dbReference type="Rhea" id="RHEA:67616"/>
        <dbReference type="ChEBI" id="CHEBI:15377"/>
        <dbReference type="ChEBI" id="CHEBI:15378"/>
        <dbReference type="ChEBI" id="CHEBI:33019"/>
        <dbReference type="ChEBI" id="CHEBI:143553"/>
        <dbReference type="ChEBI" id="CHEBI:145694"/>
    </reaction>
</comment>
<evidence type="ECO:0000256" key="3">
    <source>
        <dbReference type="ARBA" id="ARBA00022457"/>
    </source>
</evidence>
<evidence type="ECO:0000256" key="12">
    <source>
        <dbReference type="ARBA" id="ARBA00038905"/>
    </source>
</evidence>
<evidence type="ECO:0000313" key="19">
    <source>
        <dbReference type="EMBL" id="MCW7754554.1"/>
    </source>
</evidence>
<sequence length="166" mass="18581">MTFLPGLTGLVQAVREATLTKHMDVAAAVFTCRDKVLIARRAPGQNHGGQWEFPGGKIRNGESPMACLHREIQEELGVTIHQTSFFMNSQWSYPSATVNLFVFIVHSFSPTFHLHVHDATQWVMPCELETFDLLEADIAVAKALQNQKDICRLSVSRCPSSNFHNT</sequence>
<evidence type="ECO:0000256" key="16">
    <source>
        <dbReference type="ARBA" id="ARBA00042798"/>
    </source>
</evidence>
<evidence type="ECO:0000256" key="8">
    <source>
        <dbReference type="ARBA" id="ARBA00022842"/>
    </source>
</evidence>
<evidence type="ECO:0000256" key="6">
    <source>
        <dbReference type="ARBA" id="ARBA00022763"/>
    </source>
</evidence>
<dbReference type="EMBL" id="JAPFPW010000012">
    <property type="protein sequence ID" value="MCW7754554.1"/>
    <property type="molecule type" value="Genomic_DNA"/>
</dbReference>
<dbReference type="RefSeq" id="WP_265425468.1">
    <property type="nucleotide sequence ID" value="NZ_JAPFPW010000012.1"/>
</dbReference>
<evidence type="ECO:0000256" key="9">
    <source>
        <dbReference type="ARBA" id="ARBA00023204"/>
    </source>
</evidence>
<evidence type="ECO:0000256" key="7">
    <source>
        <dbReference type="ARBA" id="ARBA00022801"/>
    </source>
</evidence>
<dbReference type="InterPro" id="IPR015797">
    <property type="entry name" value="NUDIX_hydrolase-like_dom_sf"/>
</dbReference>
<proteinExistence type="inferred from homology"/>
<dbReference type="SUPFAM" id="SSF55811">
    <property type="entry name" value="Nudix"/>
    <property type="match status" value="1"/>
</dbReference>
<keyword evidence="20" id="KW-1185">Reference proteome</keyword>
<reference evidence="19 20" key="1">
    <citation type="submission" date="2022-11" db="EMBL/GenBank/DDBJ databases">
        <title>Desulfobotulus tamanensis H1 sp. nov. - anaerobic, alkaliphilic, sulphate reducing bacterium isolated from terrestrial mud volcano.</title>
        <authorList>
            <person name="Frolova A."/>
            <person name="Merkel A.Y."/>
            <person name="Slobodkin A.I."/>
        </authorList>
    </citation>
    <scope>NUCLEOTIDE SEQUENCE [LARGE SCALE GENOMIC DNA]</scope>
    <source>
        <strain evidence="19 20">H1</strain>
    </source>
</reference>
<dbReference type="InterPro" id="IPR020476">
    <property type="entry name" value="Nudix_hydrolase"/>
</dbReference>
<accession>A0ABT3NAR0</accession>
<dbReference type="Gene3D" id="3.90.79.10">
    <property type="entry name" value="Nucleoside Triphosphate Pyrophosphohydrolase"/>
    <property type="match status" value="1"/>
</dbReference>
<keyword evidence="6" id="KW-0227">DNA damage</keyword>
<comment type="caution">
    <text evidence="19">The sequence shown here is derived from an EMBL/GenBank/DDBJ whole genome shotgun (WGS) entry which is preliminary data.</text>
</comment>
<evidence type="ECO:0000256" key="11">
    <source>
        <dbReference type="ARBA" id="ARBA00036904"/>
    </source>
</evidence>
<protein>
    <recommendedName>
        <fullName evidence="13">8-oxo-dGTP diphosphatase</fullName>
        <ecNumber evidence="12">3.6.1.55</ecNumber>
    </recommendedName>
    <alternativeName>
        <fullName evidence="16">7,8-dihydro-8-oxoguanine-triphosphatase</fullName>
    </alternativeName>
    <alternativeName>
        <fullName evidence="15">Mutator protein MutT</fullName>
    </alternativeName>
    <alternativeName>
        <fullName evidence="14">dGTP pyrophosphohydrolase</fullName>
    </alternativeName>
</protein>
<evidence type="ECO:0000256" key="5">
    <source>
        <dbReference type="ARBA" id="ARBA00022723"/>
    </source>
</evidence>
<dbReference type="PANTHER" id="PTHR47707">
    <property type="entry name" value="8-OXO-DGTP DIPHOSPHATASE"/>
    <property type="match status" value="1"/>
</dbReference>
<evidence type="ECO:0000256" key="17">
    <source>
        <dbReference type="RuleBase" id="RU003476"/>
    </source>
</evidence>
<keyword evidence="7 17" id="KW-0378">Hydrolase</keyword>
<keyword evidence="4" id="KW-0235">DNA replication</keyword>
<dbReference type="PRINTS" id="PR00502">
    <property type="entry name" value="NUDIXFAMILY"/>
</dbReference>
<feature type="domain" description="Nudix hydrolase" evidence="18">
    <location>
        <begin position="20"/>
        <end position="146"/>
    </location>
</feature>
<dbReference type="EC" id="3.6.1.55" evidence="12"/>
<evidence type="ECO:0000256" key="14">
    <source>
        <dbReference type="ARBA" id="ARBA00041592"/>
    </source>
</evidence>
<dbReference type="InterPro" id="IPR020084">
    <property type="entry name" value="NUDIX_hydrolase_CS"/>
</dbReference>
<dbReference type="Pfam" id="PF00293">
    <property type="entry name" value="NUDIX"/>
    <property type="match status" value="1"/>
</dbReference>
<dbReference type="Proteomes" id="UP001209681">
    <property type="component" value="Unassembled WGS sequence"/>
</dbReference>
<evidence type="ECO:0000256" key="4">
    <source>
        <dbReference type="ARBA" id="ARBA00022705"/>
    </source>
</evidence>
<gene>
    <name evidence="19" type="ORF">OOT00_11215</name>
</gene>
<keyword evidence="8" id="KW-0460">Magnesium</keyword>
<keyword evidence="5" id="KW-0479">Metal-binding</keyword>
<evidence type="ECO:0000256" key="13">
    <source>
        <dbReference type="ARBA" id="ARBA00040794"/>
    </source>
</evidence>
<dbReference type="PROSITE" id="PS00893">
    <property type="entry name" value="NUDIX_BOX"/>
    <property type="match status" value="1"/>
</dbReference>
<comment type="catalytic activity">
    <reaction evidence="10">
        <text>8-oxo-dGTP + H2O = 8-oxo-dGMP + diphosphate + H(+)</text>
        <dbReference type="Rhea" id="RHEA:31575"/>
        <dbReference type="ChEBI" id="CHEBI:15377"/>
        <dbReference type="ChEBI" id="CHEBI:15378"/>
        <dbReference type="ChEBI" id="CHEBI:33019"/>
        <dbReference type="ChEBI" id="CHEBI:63224"/>
        <dbReference type="ChEBI" id="CHEBI:77896"/>
        <dbReference type="EC" id="3.6.1.55"/>
    </reaction>
</comment>
<dbReference type="InterPro" id="IPR000086">
    <property type="entry name" value="NUDIX_hydrolase_dom"/>
</dbReference>
<comment type="similarity">
    <text evidence="2 17">Belongs to the Nudix hydrolase family.</text>
</comment>
<evidence type="ECO:0000256" key="15">
    <source>
        <dbReference type="ARBA" id="ARBA00041979"/>
    </source>
</evidence>
<dbReference type="InterPro" id="IPR047127">
    <property type="entry name" value="MutT-like"/>
</dbReference>
<dbReference type="PANTHER" id="PTHR47707:SF1">
    <property type="entry name" value="NUDIX HYDROLASE FAMILY PROTEIN"/>
    <property type="match status" value="1"/>
</dbReference>
<evidence type="ECO:0000259" key="18">
    <source>
        <dbReference type="PROSITE" id="PS51462"/>
    </source>
</evidence>
<evidence type="ECO:0000256" key="1">
    <source>
        <dbReference type="ARBA" id="ARBA00001946"/>
    </source>
</evidence>
<name>A0ABT3NAR0_9BACT</name>
<evidence type="ECO:0000256" key="10">
    <source>
        <dbReference type="ARBA" id="ARBA00035861"/>
    </source>
</evidence>
<comment type="cofactor">
    <cofactor evidence="1">
        <name>Mg(2+)</name>
        <dbReference type="ChEBI" id="CHEBI:18420"/>
    </cofactor>
</comment>
<dbReference type="PROSITE" id="PS51462">
    <property type="entry name" value="NUDIX"/>
    <property type="match status" value="1"/>
</dbReference>
<evidence type="ECO:0000256" key="2">
    <source>
        <dbReference type="ARBA" id="ARBA00005582"/>
    </source>
</evidence>
<keyword evidence="9" id="KW-0234">DNA repair</keyword>
<evidence type="ECO:0000313" key="20">
    <source>
        <dbReference type="Proteomes" id="UP001209681"/>
    </source>
</evidence>
<keyword evidence="3" id="KW-0515">Mutator protein</keyword>
<dbReference type="CDD" id="cd03425">
    <property type="entry name" value="NUDIX_MutT_NudA_like"/>
    <property type="match status" value="1"/>
</dbReference>